<evidence type="ECO:0000313" key="4">
    <source>
        <dbReference type="Proteomes" id="UP001153328"/>
    </source>
</evidence>
<feature type="transmembrane region" description="Helical" evidence="2">
    <location>
        <begin position="326"/>
        <end position="345"/>
    </location>
</feature>
<feature type="transmembrane region" description="Helical" evidence="2">
    <location>
        <begin position="257"/>
        <end position="280"/>
    </location>
</feature>
<feature type="transmembrane region" description="Helical" evidence="2">
    <location>
        <begin position="380"/>
        <end position="400"/>
    </location>
</feature>
<protein>
    <submittedName>
        <fullName evidence="3">Uncharacterized protein</fullName>
    </submittedName>
</protein>
<name>A0A9W4EC93_9ACTN</name>
<feature type="transmembrane region" description="Helical" evidence="2">
    <location>
        <begin position="505"/>
        <end position="526"/>
    </location>
</feature>
<evidence type="ECO:0000256" key="2">
    <source>
        <dbReference type="SAM" id="Phobius"/>
    </source>
</evidence>
<evidence type="ECO:0000313" key="3">
    <source>
        <dbReference type="EMBL" id="CAG7598832.1"/>
    </source>
</evidence>
<keyword evidence="2" id="KW-0812">Transmembrane</keyword>
<sequence length="681" mass="68763">MTDGLRPTPTPTTAAGMAGSPADPAADSRADTAGSRNNPPDPGAPGTEPGDAGESAGAGPAEPSGASAGRTPTATGGSPAGPAAAGRASAGRSAGPHSSPAEPGDPTTATGSSQDDPIGPGAGLDGGGDDEDVPWSEEDDDRTEETLAWLRRKRQAHRRAKGREMAVLVYTVLIAVAGYGSSFAVSFLRGLEDGSGYADAARDLRAGMPALCAFVAVGVGVLAARDGLWRGPVVVPGPSVGWVLAQPVKRGRVLRPWFRLSAGLALIPGVLAGVGAAAVVKVTGLAPLGKALLAAAPAAVCLPLLAVALGMAVERRPAAARAVRRWTGPTVLVLGALAAQTVLAANGHRSPAVEQAELWSGPWGWAGQPLVDTVGGSAPGWPAAVALLAAATAAALLAAYRDAAHVPTARLRERAATATTVSSVAWSLELRAAKLAIMDAGGGAPVRQIRLRPPRGRLGRHLVVAWRDALTLLRTPGRLGKAAVWTACGAAVAGLGADLGGERRWVGLVLGLLFGYVAVGALAEPARLETDDIRRAAWAPYRFRTLMLHHGIVPAVLGAVLGLLAAIPYAAGGHTWTLLLLPLCAPPFTGAALVSAARGPARTQLLFLGGGSPVGGPGPLIYLAWYAAGPLLALTATTLALAPVLRHPTSAAVTQAAVVAVLVTSLLLLLAARMSDRLMRH</sequence>
<feature type="transmembrane region" description="Helical" evidence="2">
    <location>
        <begin position="576"/>
        <end position="599"/>
    </location>
</feature>
<keyword evidence="4" id="KW-1185">Reference proteome</keyword>
<organism evidence="3 4">
    <name type="scientific">Actinacidiphila bryophytorum</name>
    <dbReference type="NCBI Taxonomy" id="1436133"/>
    <lineage>
        <taxon>Bacteria</taxon>
        <taxon>Bacillati</taxon>
        <taxon>Actinomycetota</taxon>
        <taxon>Actinomycetes</taxon>
        <taxon>Kitasatosporales</taxon>
        <taxon>Streptomycetaceae</taxon>
        <taxon>Actinacidiphila</taxon>
    </lineage>
</organism>
<feature type="region of interest" description="Disordered" evidence="1">
    <location>
        <begin position="1"/>
        <end position="144"/>
    </location>
</feature>
<dbReference type="RefSeq" id="WP_205044581.1">
    <property type="nucleotide sequence ID" value="NZ_CAJVAX010000001.1"/>
</dbReference>
<keyword evidence="2" id="KW-0472">Membrane</keyword>
<keyword evidence="2" id="KW-1133">Transmembrane helix</keyword>
<feature type="transmembrane region" description="Helical" evidence="2">
    <location>
        <begin position="651"/>
        <end position="672"/>
    </location>
</feature>
<feature type="compositionally biased region" description="Low complexity" evidence="1">
    <location>
        <begin position="48"/>
        <end position="101"/>
    </location>
</feature>
<evidence type="ECO:0000256" key="1">
    <source>
        <dbReference type="SAM" id="MobiDB-lite"/>
    </source>
</evidence>
<dbReference type="Proteomes" id="UP001153328">
    <property type="component" value="Unassembled WGS sequence"/>
</dbReference>
<feature type="transmembrane region" description="Helical" evidence="2">
    <location>
        <begin position="292"/>
        <end position="314"/>
    </location>
</feature>
<feature type="transmembrane region" description="Helical" evidence="2">
    <location>
        <begin position="167"/>
        <end position="186"/>
    </location>
</feature>
<dbReference type="AlphaFoldDB" id="A0A9W4EC93"/>
<feature type="transmembrane region" description="Helical" evidence="2">
    <location>
        <begin position="206"/>
        <end position="224"/>
    </location>
</feature>
<comment type="caution">
    <text evidence="3">The sequence shown here is derived from an EMBL/GenBank/DDBJ whole genome shotgun (WGS) entry which is preliminary data.</text>
</comment>
<gene>
    <name evidence="3" type="ORF">SBRY_10193</name>
</gene>
<feature type="compositionally biased region" description="Acidic residues" evidence="1">
    <location>
        <begin position="127"/>
        <end position="143"/>
    </location>
</feature>
<reference evidence="3" key="1">
    <citation type="submission" date="2021-06" db="EMBL/GenBank/DDBJ databases">
        <authorList>
            <person name="Arsene-Ploetze F."/>
        </authorList>
    </citation>
    <scope>NUCLEOTIDE SEQUENCE</scope>
    <source>
        <strain evidence="3">SBRY1</strain>
    </source>
</reference>
<dbReference type="EMBL" id="CAJVAX010000001">
    <property type="protein sequence ID" value="CAG7598832.1"/>
    <property type="molecule type" value="Genomic_DNA"/>
</dbReference>
<feature type="transmembrane region" description="Helical" evidence="2">
    <location>
        <begin position="482"/>
        <end position="499"/>
    </location>
</feature>
<feature type="compositionally biased region" description="Low complexity" evidence="1">
    <location>
        <begin position="11"/>
        <end position="33"/>
    </location>
</feature>
<feature type="transmembrane region" description="Helical" evidence="2">
    <location>
        <begin position="547"/>
        <end position="570"/>
    </location>
</feature>
<accession>A0A9W4EC93</accession>
<proteinExistence type="predicted"/>